<dbReference type="GO" id="GO:0016787">
    <property type="term" value="F:hydrolase activity"/>
    <property type="evidence" value="ECO:0007669"/>
    <property type="project" value="UniProtKB-UniRule"/>
</dbReference>
<dbReference type="EMBL" id="QFPN01000005">
    <property type="protein sequence ID" value="PZQ15024.1"/>
    <property type="molecule type" value="Genomic_DNA"/>
</dbReference>
<keyword evidence="1 2" id="KW-0378">Hydrolase</keyword>
<dbReference type="InterPro" id="IPR036866">
    <property type="entry name" value="RibonucZ/Hydroxyglut_hydro"/>
</dbReference>
<sequence>MRITWYGHSAFKLAFGSSVVLIDPFLDNGVFKGNREEATADATHILLTHGHFDHVGETVEIAKRTGATLVADFDLGQWLVSQGVEKLEPMNTGGSIVLPGFRVTMTQAFHSSGKLLDNGVSIYLGDPHGLIIAPEGEDEPVVYAMGDTGIFGDMKLINELYAPTIGFVPIGDRFTMGAKTAAYACRHFFDFDLVVPCHYGTFPILDPNAEKFSTLMDSVRNTSVKVPEVGVEFEAEG</sequence>
<dbReference type="SUPFAM" id="SSF56281">
    <property type="entry name" value="Metallo-hydrolase/oxidoreductase"/>
    <property type="match status" value="1"/>
</dbReference>
<evidence type="ECO:0000313" key="5">
    <source>
        <dbReference type="Proteomes" id="UP000249577"/>
    </source>
</evidence>
<name>A0A2W5KGZ8_ANCNO</name>
<dbReference type="InterPro" id="IPR022877">
    <property type="entry name" value="UPF0173"/>
</dbReference>
<gene>
    <name evidence="4" type="ORF">DI565_11370</name>
</gene>
<evidence type="ECO:0000259" key="3">
    <source>
        <dbReference type="SMART" id="SM00849"/>
    </source>
</evidence>
<dbReference type="AlphaFoldDB" id="A0A2W5KGZ8"/>
<dbReference type="Proteomes" id="UP000249577">
    <property type="component" value="Unassembled WGS sequence"/>
</dbReference>
<accession>A0A2W5KGZ8</accession>
<dbReference type="HAMAP" id="MF_00457">
    <property type="entry name" value="UPF0173"/>
    <property type="match status" value="1"/>
</dbReference>
<evidence type="ECO:0000313" key="4">
    <source>
        <dbReference type="EMBL" id="PZQ15024.1"/>
    </source>
</evidence>
<proteinExistence type="inferred from homology"/>
<dbReference type="NCBIfam" id="NF001911">
    <property type="entry name" value="PRK00685.1"/>
    <property type="match status" value="1"/>
</dbReference>
<reference evidence="4 5" key="1">
    <citation type="submission" date="2017-08" db="EMBL/GenBank/DDBJ databases">
        <title>Infants hospitalized years apart are colonized by the same room-sourced microbial strains.</title>
        <authorList>
            <person name="Brooks B."/>
            <person name="Olm M.R."/>
            <person name="Firek B.A."/>
            <person name="Baker R."/>
            <person name="Thomas B.C."/>
            <person name="Morowitz M.J."/>
            <person name="Banfield J.F."/>
        </authorList>
    </citation>
    <scope>NUCLEOTIDE SEQUENCE [LARGE SCALE GENOMIC DNA]</scope>
    <source>
        <strain evidence="4">S2_005_003_R2_43</strain>
    </source>
</reference>
<organism evidence="4 5">
    <name type="scientific">Ancylobacter novellus</name>
    <name type="common">Thiobacillus novellus</name>
    <dbReference type="NCBI Taxonomy" id="921"/>
    <lineage>
        <taxon>Bacteria</taxon>
        <taxon>Pseudomonadati</taxon>
        <taxon>Pseudomonadota</taxon>
        <taxon>Alphaproteobacteria</taxon>
        <taxon>Hyphomicrobiales</taxon>
        <taxon>Xanthobacteraceae</taxon>
        <taxon>Ancylobacter</taxon>
    </lineage>
</organism>
<evidence type="ECO:0000256" key="2">
    <source>
        <dbReference type="HAMAP-Rule" id="MF_00457"/>
    </source>
</evidence>
<dbReference type="Pfam" id="PF12706">
    <property type="entry name" value="Lactamase_B_2"/>
    <property type="match status" value="1"/>
</dbReference>
<dbReference type="SMART" id="SM00849">
    <property type="entry name" value="Lactamase_B"/>
    <property type="match status" value="1"/>
</dbReference>
<dbReference type="Gene3D" id="3.60.15.10">
    <property type="entry name" value="Ribonuclease Z/Hydroxyacylglutathione hydrolase-like"/>
    <property type="match status" value="1"/>
</dbReference>
<dbReference type="InterPro" id="IPR001279">
    <property type="entry name" value="Metallo-B-lactamas"/>
</dbReference>
<evidence type="ECO:0000256" key="1">
    <source>
        <dbReference type="ARBA" id="ARBA00022801"/>
    </source>
</evidence>
<feature type="domain" description="Metallo-beta-lactamase" evidence="3">
    <location>
        <begin position="7"/>
        <end position="198"/>
    </location>
</feature>
<dbReference type="InterPro" id="IPR050114">
    <property type="entry name" value="UPF0173_UPF0282_UlaG_hydrolase"/>
</dbReference>
<comment type="similarity">
    <text evidence="2">Belongs to the UPF0173 family.</text>
</comment>
<protein>
    <recommendedName>
        <fullName evidence="2">UPF0173 metal-dependent hydrolase DI565_11370</fullName>
    </recommendedName>
</protein>
<dbReference type="PANTHER" id="PTHR43546">
    <property type="entry name" value="UPF0173 METAL-DEPENDENT HYDROLASE MJ1163-RELATED"/>
    <property type="match status" value="1"/>
</dbReference>
<dbReference type="PANTHER" id="PTHR43546:SF3">
    <property type="entry name" value="UPF0173 METAL-DEPENDENT HYDROLASE MJ1163"/>
    <property type="match status" value="1"/>
</dbReference>
<comment type="caution">
    <text evidence="4">The sequence shown here is derived from an EMBL/GenBank/DDBJ whole genome shotgun (WGS) entry which is preliminary data.</text>
</comment>